<evidence type="ECO:0000313" key="3">
    <source>
        <dbReference type="Proteomes" id="UP000430519"/>
    </source>
</evidence>
<dbReference type="CDD" id="cd00338">
    <property type="entry name" value="Ser_Recombinase"/>
    <property type="match status" value="1"/>
</dbReference>
<organism evidence="2 3">
    <name type="scientific">Deinococcus xianganensis</name>
    <dbReference type="NCBI Taxonomy" id="1507289"/>
    <lineage>
        <taxon>Bacteria</taxon>
        <taxon>Thermotogati</taxon>
        <taxon>Deinococcota</taxon>
        <taxon>Deinococci</taxon>
        <taxon>Deinococcales</taxon>
        <taxon>Deinococcaceae</taxon>
        <taxon>Deinococcus</taxon>
    </lineage>
</organism>
<dbReference type="PANTHER" id="PTHR30461:SF23">
    <property type="entry name" value="DNA RECOMBINASE-RELATED"/>
    <property type="match status" value="1"/>
</dbReference>
<keyword evidence="3" id="KW-1185">Reference proteome</keyword>
<dbReference type="AlphaFoldDB" id="A0A6I4YY87"/>
<name>A0A6I4YY87_9DEIO</name>
<dbReference type="PROSITE" id="PS51736">
    <property type="entry name" value="RECOMBINASES_3"/>
    <property type="match status" value="1"/>
</dbReference>
<sequence length="184" mass="20631">MTPTSSNLLSHQKIQRCHLDALAVVYVRQSTLGQLQKHQESTRMQYALVDYAQSLGWPTERILVIDDDLGKSGSTAAGRPGFQRLVTEVGLGHVGLILGVDMSRLARSNRDWHQLLEICALFRTLIADMDGLYNPTDYNDRLLLGLKGTMSEAELHILKNRLHEGKLSKARRGELHTRLPTGYV</sequence>
<feature type="domain" description="Resolvase/invertase-type recombinase catalytic" evidence="1">
    <location>
        <begin position="22"/>
        <end position="173"/>
    </location>
</feature>
<evidence type="ECO:0000259" key="1">
    <source>
        <dbReference type="PROSITE" id="PS51736"/>
    </source>
</evidence>
<proteinExistence type="predicted"/>
<reference evidence="2 3" key="1">
    <citation type="submission" date="2019-11" db="EMBL/GenBank/DDBJ databases">
        <title>Genome sequence of Deinococcus xianganensis Y35, AI-2 producing algicidal bacterium, isolated from lake water.</title>
        <authorList>
            <person name="Li Y."/>
        </authorList>
    </citation>
    <scope>NUCLEOTIDE SEQUENCE [LARGE SCALE GENOMIC DNA]</scope>
    <source>
        <strain evidence="2 3">Y35</strain>
    </source>
</reference>
<dbReference type="SMART" id="SM00857">
    <property type="entry name" value="Resolvase"/>
    <property type="match status" value="1"/>
</dbReference>
<dbReference type="Proteomes" id="UP000430519">
    <property type="component" value="Unassembled WGS sequence"/>
</dbReference>
<protein>
    <submittedName>
        <fullName evidence="2">Recombinase family protein</fullName>
    </submittedName>
</protein>
<feature type="non-terminal residue" evidence="2">
    <location>
        <position position="184"/>
    </location>
</feature>
<dbReference type="PANTHER" id="PTHR30461">
    <property type="entry name" value="DNA-INVERTASE FROM LAMBDOID PROPHAGE"/>
    <property type="match status" value="1"/>
</dbReference>
<dbReference type="InterPro" id="IPR050639">
    <property type="entry name" value="SSR_resolvase"/>
</dbReference>
<dbReference type="InterPro" id="IPR036162">
    <property type="entry name" value="Resolvase-like_N_sf"/>
</dbReference>
<comment type="caution">
    <text evidence="2">The sequence shown here is derived from an EMBL/GenBank/DDBJ whole genome shotgun (WGS) entry which is preliminary data.</text>
</comment>
<gene>
    <name evidence="2" type="ORF">GLX28_20910</name>
</gene>
<dbReference type="SUPFAM" id="SSF53041">
    <property type="entry name" value="Resolvase-like"/>
    <property type="match status" value="1"/>
</dbReference>
<accession>A0A6I4YY87</accession>
<dbReference type="RefSeq" id="WP_160982705.1">
    <property type="nucleotide sequence ID" value="NZ_WVHK01000203.1"/>
</dbReference>
<dbReference type="GO" id="GO:0003677">
    <property type="term" value="F:DNA binding"/>
    <property type="evidence" value="ECO:0007669"/>
    <property type="project" value="InterPro"/>
</dbReference>
<dbReference type="Pfam" id="PF00239">
    <property type="entry name" value="Resolvase"/>
    <property type="match status" value="1"/>
</dbReference>
<dbReference type="EMBL" id="WVHK01000203">
    <property type="protein sequence ID" value="MXV22083.1"/>
    <property type="molecule type" value="Genomic_DNA"/>
</dbReference>
<dbReference type="Gene3D" id="3.40.50.1390">
    <property type="entry name" value="Resolvase, N-terminal catalytic domain"/>
    <property type="match status" value="1"/>
</dbReference>
<evidence type="ECO:0000313" key="2">
    <source>
        <dbReference type="EMBL" id="MXV22083.1"/>
    </source>
</evidence>
<dbReference type="GO" id="GO:0000150">
    <property type="term" value="F:DNA strand exchange activity"/>
    <property type="evidence" value="ECO:0007669"/>
    <property type="project" value="InterPro"/>
</dbReference>
<dbReference type="InterPro" id="IPR006119">
    <property type="entry name" value="Resolv_N"/>
</dbReference>